<dbReference type="SUPFAM" id="SSF52540">
    <property type="entry name" value="P-loop containing nucleoside triphosphate hydrolases"/>
    <property type="match status" value="1"/>
</dbReference>
<dbReference type="InterPro" id="IPR050678">
    <property type="entry name" value="DNA_Partitioning_ATPase"/>
</dbReference>
<dbReference type="Proteomes" id="UP000813215">
    <property type="component" value="Unassembled WGS sequence"/>
</dbReference>
<dbReference type="CDD" id="cd02042">
    <property type="entry name" value="ParAB_family"/>
    <property type="match status" value="1"/>
</dbReference>
<gene>
    <name evidence="2" type="ORF">KME28_13040</name>
</gene>
<dbReference type="PANTHER" id="PTHR13696:SF52">
    <property type="entry name" value="PARA FAMILY PROTEIN CT_582"/>
    <property type="match status" value="1"/>
</dbReference>
<dbReference type="Gene3D" id="3.40.50.300">
    <property type="entry name" value="P-loop containing nucleotide triphosphate hydrolases"/>
    <property type="match status" value="1"/>
</dbReference>
<sequence length="448" mass="50594">MDLSQLYQVLQSLPRDAQESIVGNIFIPELLKALGFCVTETVPQFGTGSGADTVDYAVRRNAGNDIFIHTKSNPYLLLELKGRDINLGGNSTQYRSAVYQLKRYLLAPNCRSAQWGIVTNSTYIQLFRKHGKVIHPASPCWELTLDNLNEIVSAIKNKIDNPQKALTIALYNNKGGVGKTTTTVNLAATLAIQGKLSLIVDFDPNQQDLTNSLRLKPKEDTLYSWLVNKRDQLVNGLITAYQYPNKTGGLLRFDIITSDEKLLSLGEEKLRQMLSINRLRQALEVFKSQYDYILVDSPPNWRFFSQCAVYAADVVLIPTKHNSIYSLENAAIVIKRFIPEIQNERKDGGPIALPIFYNGEFITEAQRLTAEDAIDEIIGKGKKDKVNYIDLTPFFYPKYTAARKDRHIFEIPSYAHIASAAFARIPAVYKNRIVCEHYLALAKEYFLQ</sequence>
<name>A0A9E3H8L4_9NOST</name>
<organism evidence="2 3">
    <name type="scientific">Pelatocladus maniniholoensis HA4357-MV3</name>
    <dbReference type="NCBI Taxonomy" id="1117104"/>
    <lineage>
        <taxon>Bacteria</taxon>
        <taxon>Bacillati</taxon>
        <taxon>Cyanobacteriota</taxon>
        <taxon>Cyanophyceae</taxon>
        <taxon>Nostocales</taxon>
        <taxon>Nostocaceae</taxon>
        <taxon>Pelatocladus</taxon>
    </lineage>
</organism>
<dbReference type="Pfam" id="PF13614">
    <property type="entry name" value="AAA_31"/>
    <property type="match status" value="1"/>
</dbReference>
<reference evidence="2" key="2">
    <citation type="journal article" date="2022" name="Microbiol. Resour. Announc.">
        <title>Metagenome Sequencing to Explore Phylogenomics of Terrestrial Cyanobacteria.</title>
        <authorList>
            <person name="Ward R.D."/>
            <person name="Stajich J.E."/>
            <person name="Johansen J.R."/>
            <person name="Huntemann M."/>
            <person name="Clum A."/>
            <person name="Foster B."/>
            <person name="Foster B."/>
            <person name="Roux S."/>
            <person name="Palaniappan K."/>
            <person name="Varghese N."/>
            <person name="Mukherjee S."/>
            <person name="Reddy T.B.K."/>
            <person name="Daum C."/>
            <person name="Copeland A."/>
            <person name="Chen I.A."/>
            <person name="Ivanova N.N."/>
            <person name="Kyrpides N.C."/>
            <person name="Shapiro N."/>
            <person name="Eloe-Fadrosh E.A."/>
            <person name="Pietrasiak N."/>
        </authorList>
    </citation>
    <scope>NUCLEOTIDE SEQUENCE</scope>
    <source>
        <strain evidence="2">HA4357-MV3</strain>
    </source>
</reference>
<accession>A0A9E3H8L4</accession>
<evidence type="ECO:0000259" key="1">
    <source>
        <dbReference type="Pfam" id="PF13614"/>
    </source>
</evidence>
<feature type="domain" description="AAA" evidence="1">
    <location>
        <begin position="167"/>
        <end position="343"/>
    </location>
</feature>
<proteinExistence type="predicted"/>
<dbReference type="PANTHER" id="PTHR13696">
    <property type="entry name" value="P-LOOP CONTAINING NUCLEOSIDE TRIPHOSPHATE HYDROLASE"/>
    <property type="match status" value="1"/>
</dbReference>
<comment type="caution">
    <text evidence="2">The sequence shown here is derived from an EMBL/GenBank/DDBJ whole genome shotgun (WGS) entry which is preliminary data.</text>
</comment>
<evidence type="ECO:0000313" key="2">
    <source>
        <dbReference type="EMBL" id="MBW4432622.1"/>
    </source>
</evidence>
<dbReference type="InterPro" id="IPR025669">
    <property type="entry name" value="AAA_dom"/>
</dbReference>
<dbReference type="AlphaFoldDB" id="A0A9E3H8L4"/>
<dbReference type="InterPro" id="IPR027417">
    <property type="entry name" value="P-loop_NTPase"/>
</dbReference>
<protein>
    <submittedName>
        <fullName evidence="2">AAA family ATPase</fullName>
    </submittedName>
</protein>
<evidence type="ECO:0000313" key="3">
    <source>
        <dbReference type="Proteomes" id="UP000813215"/>
    </source>
</evidence>
<dbReference type="EMBL" id="JAHHHW010000089">
    <property type="protein sequence ID" value="MBW4432622.1"/>
    <property type="molecule type" value="Genomic_DNA"/>
</dbReference>
<reference evidence="2" key="1">
    <citation type="submission" date="2021-05" db="EMBL/GenBank/DDBJ databases">
        <authorList>
            <person name="Pietrasiak N."/>
            <person name="Ward R."/>
            <person name="Stajich J.E."/>
            <person name="Kurbessoian T."/>
        </authorList>
    </citation>
    <scope>NUCLEOTIDE SEQUENCE</scope>
    <source>
        <strain evidence="2">HA4357-MV3</strain>
    </source>
</reference>